<dbReference type="InterPro" id="IPR054297">
    <property type="entry name" value="DUF7033"/>
</dbReference>
<dbReference type="EMBL" id="CP022386">
    <property type="protein sequence ID" value="ATA87258.1"/>
    <property type="molecule type" value="Genomic_DNA"/>
</dbReference>
<gene>
    <name evidence="2" type="ORF">CGC50_08830</name>
</gene>
<reference evidence="3" key="1">
    <citation type="submission" date="2017-06" db="EMBL/GenBank/DDBJ databases">
        <title>Capnocytophaga spp. assemblies.</title>
        <authorList>
            <person name="Gulvik C.A."/>
        </authorList>
    </citation>
    <scope>NUCLEOTIDE SEQUENCE [LARGE SCALE GENOMIC DNA]</scope>
    <source>
        <strain evidence="3">H1496</strain>
    </source>
</reference>
<dbReference type="KEGG" id="cgh:CGC50_08830"/>
<dbReference type="Pfam" id="PF23019">
    <property type="entry name" value="DUF7033"/>
    <property type="match status" value="1"/>
</dbReference>
<dbReference type="AlphaFoldDB" id="A0A250FT60"/>
<dbReference type="GeneID" id="84808657"/>
<evidence type="ECO:0000313" key="2">
    <source>
        <dbReference type="EMBL" id="ATA87258.1"/>
    </source>
</evidence>
<protein>
    <recommendedName>
        <fullName evidence="1">DUF7033 domain-containing protein</fullName>
    </recommendedName>
</protein>
<name>A0A250FT60_9FLAO</name>
<organism evidence="2 3">
    <name type="scientific">Capnocytophaga gingivalis</name>
    <dbReference type="NCBI Taxonomy" id="1017"/>
    <lineage>
        <taxon>Bacteria</taxon>
        <taxon>Pseudomonadati</taxon>
        <taxon>Bacteroidota</taxon>
        <taxon>Flavobacteriia</taxon>
        <taxon>Flavobacteriales</taxon>
        <taxon>Flavobacteriaceae</taxon>
        <taxon>Capnocytophaga</taxon>
    </lineage>
</organism>
<dbReference type="RefSeq" id="WP_095910536.1">
    <property type="nucleotide sequence ID" value="NZ_CP022386.1"/>
</dbReference>
<feature type="domain" description="DUF7033" evidence="1">
    <location>
        <begin position="94"/>
        <end position="183"/>
    </location>
</feature>
<evidence type="ECO:0000313" key="3">
    <source>
        <dbReference type="Proteomes" id="UP000217250"/>
    </source>
</evidence>
<dbReference type="Proteomes" id="UP000217250">
    <property type="component" value="Chromosome"/>
</dbReference>
<sequence>MLLIYTEKKSPRLMYICEHIFVNMLGLSIEITTDLETFVKSDESKLSYAKSPIGNEFFIKNFGLLFQKGVQPIELLVDHWEGIPYFFATKKGNLPFDILSAAFFLLTRYEEYLHHEAHPSTPFAATDSVGYEYHFLELPIVDIWVEKFRNALVEKYPNLTFAPREASTVSVIEVAKAFKYKHKGILRTLLRGLTYFFTLQWTQLGELLRVVMGRSKDPFDFYEALIDFFQERKLHPTFFFLLGDYNYYDQGISYNNLRYKYLIKHIADYAIVSVLGSYDATSREEILLKERERMSNIINRPVRRFRANNNLLPLPELYQHLAATEFKEDYTMGYLSHIGFRAGTCTPYIFYDIRLEVQIPIVVHSFALHWQHIDKQCTKETLYLIETIKQQVADLKGDFISIFSPEYLSKAPNRFSLYKKVVN</sequence>
<accession>A0A250FT60</accession>
<dbReference type="CDD" id="cd10931">
    <property type="entry name" value="CE4_u7"/>
    <property type="match status" value="1"/>
</dbReference>
<dbReference type="OrthoDB" id="5573484at2"/>
<proteinExistence type="predicted"/>
<evidence type="ECO:0000259" key="1">
    <source>
        <dbReference type="Pfam" id="PF23019"/>
    </source>
</evidence>